<protein>
    <submittedName>
        <fullName evidence="1">Jg952 protein</fullName>
    </submittedName>
</protein>
<evidence type="ECO:0000313" key="1">
    <source>
        <dbReference type="EMBL" id="CAH2216114.1"/>
    </source>
</evidence>
<comment type="caution">
    <text evidence="1">The sequence shown here is derived from an EMBL/GenBank/DDBJ whole genome shotgun (WGS) entry which is preliminary data.</text>
</comment>
<gene>
    <name evidence="1" type="primary">jg952</name>
    <name evidence="1" type="ORF">PAEG_LOCUS4183</name>
</gene>
<dbReference type="Proteomes" id="UP000838756">
    <property type="component" value="Unassembled WGS sequence"/>
</dbReference>
<organism evidence="1 2">
    <name type="scientific">Pararge aegeria aegeria</name>
    <dbReference type="NCBI Taxonomy" id="348720"/>
    <lineage>
        <taxon>Eukaryota</taxon>
        <taxon>Metazoa</taxon>
        <taxon>Ecdysozoa</taxon>
        <taxon>Arthropoda</taxon>
        <taxon>Hexapoda</taxon>
        <taxon>Insecta</taxon>
        <taxon>Pterygota</taxon>
        <taxon>Neoptera</taxon>
        <taxon>Endopterygota</taxon>
        <taxon>Lepidoptera</taxon>
        <taxon>Glossata</taxon>
        <taxon>Ditrysia</taxon>
        <taxon>Papilionoidea</taxon>
        <taxon>Nymphalidae</taxon>
        <taxon>Satyrinae</taxon>
        <taxon>Satyrini</taxon>
        <taxon>Parargina</taxon>
        <taxon>Pararge</taxon>
    </lineage>
</organism>
<evidence type="ECO:0000313" key="2">
    <source>
        <dbReference type="Proteomes" id="UP000838756"/>
    </source>
</evidence>
<dbReference type="AlphaFoldDB" id="A0A8S4QNE1"/>
<reference evidence="1" key="1">
    <citation type="submission" date="2022-03" db="EMBL/GenBank/DDBJ databases">
        <authorList>
            <person name="Lindestad O."/>
        </authorList>
    </citation>
    <scope>NUCLEOTIDE SEQUENCE</scope>
</reference>
<keyword evidence="2" id="KW-1185">Reference proteome</keyword>
<sequence length="49" mass="5639">EALGDLGGLLSFWSEYQWHYVQRKVPADQVQAQREKKKKKNSVCSSSDL</sequence>
<feature type="non-terminal residue" evidence="1">
    <location>
        <position position="1"/>
    </location>
</feature>
<proteinExistence type="predicted"/>
<accession>A0A8S4QNE1</accession>
<name>A0A8S4QNE1_9NEOP</name>
<dbReference type="EMBL" id="CAKXAJ010014101">
    <property type="protein sequence ID" value="CAH2216114.1"/>
    <property type="molecule type" value="Genomic_DNA"/>
</dbReference>